<dbReference type="GO" id="GO:0003735">
    <property type="term" value="F:structural constituent of ribosome"/>
    <property type="evidence" value="ECO:0007669"/>
    <property type="project" value="InterPro"/>
</dbReference>
<dbReference type="Proteomes" id="UP000242167">
    <property type="component" value="Nucleomorph 1"/>
</dbReference>
<evidence type="ECO:0000259" key="4">
    <source>
        <dbReference type="Pfam" id="PF17135"/>
    </source>
</evidence>
<evidence type="ECO:0000256" key="3">
    <source>
        <dbReference type="ARBA" id="ARBA00023274"/>
    </source>
</evidence>
<evidence type="ECO:0000313" key="5">
    <source>
        <dbReference type="EMBL" id="AAK39856.1"/>
    </source>
</evidence>
<dbReference type="GO" id="GO:0003723">
    <property type="term" value="F:RNA binding"/>
    <property type="evidence" value="ECO:0007669"/>
    <property type="project" value="TreeGrafter"/>
</dbReference>
<keyword evidence="3" id="KW-0687">Ribonucleoprotein</keyword>
<dbReference type="PIR" id="F90090">
    <property type="entry name" value="F90090"/>
</dbReference>
<accession>Q98RU3</accession>
<evidence type="ECO:0000256" key="2">
    <source>
        <dbReference type="ARBA" id="ARBA00022980"/>
    </source>
</evidence>
<name>Q98RU3_GUITH</name>
<dbReference type="InterPro" id="IPR036227">
    <property type="entry name" value="Ribosomal_uL15/eL18_sf"/>
</dbReference>
<dbReference type="RefSeq" id="XP_001713561.1">
    <property type="nucleotide sequence ID" value="XM_001713509.1"/>
</dbReference>
<evidence type="ECO:0000256" key="1">
    <source>
        <dbReference type="ARBA" id="ARBA00006815"/>
    </source>
</evidence>
<proteinExistence type="inferred from homology"/>
<comment type="similarity">
    <text evidence="1">Belongs to the eukaryotic ribosomal protein eL18 family.</text>
</comment>
<reference evidence="5 6" key="1">
    <citation type="journal article" date="2001" name="Nature">
        <title>The highly reduced genome of an enslaved algal nucleus.</title>
        <authorList>
            <person name="Douglas S."/>
            <person name="Zauner S."/>
            <person name="Fraunholz M."/>
            <person name="Beaton M."/>
            <person name="Penny S."/>
            <person name="Deng L."/>
            <person name="Wu X."/>
            <person name="Reith M."/>
            <person name="Cavalier-Smith T."/>
            <person name="Maier U."/>
        </authorList>
    </citation>
    <scope>NUCLEOTIDE SEQUENCE [LARGE SCALE GENOMIC DNA]</scope>
</reference>
<evidence type="ECO:0000313" key="6">
    <source>
        <dbReference type="Proteomes" id="UP000242167"/>
    </source>
</evidence>
<organism evidence="5 6">
    <name type="scientific">Guillardia theta</name>
    <name type="common">Cryptophyte</name>
    <name type="synonym">Cryptomonas phi</name>
    <dbReference type="NCBI Taxonomy" id="55529"/>
    <lineage>
        <taxon>Eukaryota</taxon>
        <taxon>Cryptophyceae</taxon>
        <taxon>Pyrenomonadales</taxon>
        <taxon>Geminigeraceae</taxon>
        <taxon>Guillardia</taxon>
    </lineage>
</organism>
<dbReference type="Pfam" id="PF17135">
    <property type="entry name" value="Ribosomal_L18"/>
    <property type="match status" value="1"/>
</dbReference>
<geneLocation type="nucleomorph" evidence="5"/>
<feature type="domain" description="Large ribosomal subunit protein uL15/eL18" evidence="4">
    <location>
        <begin position="38"/>
        <end position="166"/>
    </location>
</feature>
<dbReference type="SUPFAM" id="SSF52080">
    <property type="entry name" value="Ribosomal proteins L15p and L18e"/>
    <property type="match status" value="1"/>
</dbReference>
<sequence length="167" mass="19722">MIQLLINIIIIWYLINNNIPNRYLLFTYKLITKIMSNRYNKSTKSTDLYLRTFVKNLKLPRENVKKKFLKELIRRTNSSRKSRSVISLSKLIKFSLKDTTKSILTVSKILNDERISKTPKLKIFALNFSSSVKKKIIENGGQIFKLNEIKVDDFLNMKILFIRGKKF</sequence>
<dbReference type="InterPro" id="IPR000039">
    <property type="entry name" value="Ribosomal_eL18"/>
</dbReference>
<dbReference type="Gene3D" id="3.100.10.10">
    <property type="match status" value="1"/>
</dbReference>
<gene>
    <name evidence="5" type="primary">rpl18</name>
</gene>
<dbReference type="GO" id="GO:0022625">
    <property type="term" value="C:cytosolic large ribosomal subunit"/>
    <property type="evidence" value="ECO:0007669"/>
    <property type="project" value="TreeGrafter"/>
</dbReference>
<dbReference type="PANTHER" id="PTHR10934:SF2">
    <property type="entry name" value="LARGE RIBOSOMAL SUBUNIT PROTEIN EL18"/>
    <property type="match status" value="1"/>
</dbReference>
<dbReference type="EMBL" id="AF165818">
    <property type="protein sequence ID" value="AAK39856.1"/>
    <property type="molecule type" value="Genomic_DNA"/>
</dbReference>
<keyword evidence="5" id="KW-0542">Nucleomorph</keyword>
<protein>
    <submittedName>
        <fullName evidence="5">60S ribosomal protein L18</fullName>
    </submittedName>
</protein>
<keyword evidence="2 5" id="KW-0689">Ribosomal protein</keyword>
<dbReference type="InterPro" id="IPR021131">
    <property type="entry name" value="Ribosomal_uL15/eL18"/>
</dbReference>
<dbReference type="PANTHER" id="PTHR10934">
    <property type="entry name" value="60S RIBOSOMAL PROTEIN L18"/>
    <property type="match status" value="1"/>
</dbReference>
<dbReference type="SMR" id="Q98RU3"/>
<dbReference type="GO" id="GO:0006412">
    <property type="term" value="P:translation"/>
    <property type="evidence" value="ECO:0007669"/>
    <property type="project" value="InterPro"/>
</dbReference>
<dbReference type="AlphaFoldDB" id="Q98RU3"/>
<dbReference type="GeneID" id="857344"/>